<sequence>MTLSLTDVGKCKFTDSPPQTERVNIYLLQPAEVSHLHDIECKIFINRHIQHCGMHSHTSAVLYGRREYYLSMDYEKCKKMHETNSVWLFDRIPFNELQMNTTNHRQAVLAGSQSMSGECQPGTYSDVYGTWSGVVVDALFKITISEYEAALNKKTNQVVLSSGTRCDSEKRSCVTSEGATAYWSEIPKNSYLMNQCYKISAPPEDSSYAGVSQQVKEQICGNSLVNEHVCARQAIVARNRDPEGVKPGSQIDLLYSEQSKV</sequence>
<comment type="caution">
    <text evidence="1">The sequence shown here is derived from an EMBL/GenBank/DDBJ whole genome shotgun (WGS) entry which is preliminary data.</text>
</comment>
<evidence type="ECO:0000313" key="1">
    <source>
        <dbReference type="EMBL" id="CAG5073089.1"/>
    </source>
</evidence>
<dbReference type="EMBL" id="CAJNRD030001075">
    <property type="protein sequence ID" value="CAG5073089.1"/>
    <property type="molecule type" value="Genomic_DNA"/>
</dbReference>
<dbReference type="AlphaFoldDB" id="A0A8J2EAW5"/>
<name>A0A8J2EAW5_COTCN</name>
<dbReference type="Proteomes" id="UP000786811">
    <property type="component" value="Unassembled WGS sequence"/>
</dbReference>
<proteinExistence type="predicted"/>
<dbReference type="OrthoDB" id="7610447at2759"/>
<accession>A0A8J2EAW5</accession>
<protein>
    <submittedName>
        <fullName evidence="1">Uncharacterized protein</fullName>
    </submittedName>
</protein>
<organism evidence="1 2">
    <name type="scientific">Cotesia congregata</name>
    <name type="common">Parasitoid wasp</name>
    <name type="synonym">Apanteles congregatus</name>
    <dbReference type="NCBI Taxonomy" id="51543"/>
    <lineage>
        <taxon>Eukaryota</taxon>
        <taxon>Metazoa</taxon>
        <taxon>Ecdysozoa</taxon>
        <taxon>Arthropoda</taxon>
        <taxon>Hexapoda</taxon>
        <taxon>Insecta</taxon>
        <taxon>Pterygota</taxon>
        <taxon>Neoptera</taxon>
        <taxon>Endopterygota</taxon>
        <taxon>Hymenoptera</taxon>
        <taxon>Apocrita</taxon>
        <taxon>Ichneumonoidea</taxon>
        <taxon>Braconidae</taxon>
        <taxon>Microgastrinae</taxon>
        <taxon>Cotesia</taxon>
    </lineage>
</organism>
<keyword evidence="2" id="KW-1185">Reference proteome</keyword>
<reference evidence="1" key="1">
    <citation type="submission" date="2021-04" db="EMBL/GenBank/DDBJ databases">
        <authorList>
            <person name="Chebbi M.A.C M."/>
        </authorList>
    </citation>
    <scope>NUCLEOTIDE SEQUENCE</scope>
</reference>
<dbReference type="Pfam" id="PF24664">
    <property type="entry name" value="Monjiviricetes_fusion"/>
    <property type="match status" value="1"/>
</dbReference>
<gene>
    <name evidence="1" type="ORF">HICCMSTLAB_LOCUS220</name>
</gene>
<evidence type="ECO:0000313" key="2">
    <source>
        <dbReference type="Proteomes" id="UP000786811"/>
    </source>
</evidence>